<proteinExistence type="predicted"/>
<dbReference type="Pfam" id="PF07883">
    <property type="entry name" value="Cupin_2"/>
    <property type="match status" value="1"/>
</dbReference>
<evidence type="ECO:0000313" key="3">
    <source>
        <dbReference type="Proteomes" id="UP000568106"/>
    </source>
</evidence>
<dbReference type="GO" id="GO:0051213">
    <property type="term" value="F:dioxygenase activity"/>
    <property type="evidence" value="ECO:0007669"/>
    <property type="project" value="UniProtKB-KW"/>
</dbReference>
<dbReference type="InterPro" id="IPR053146">
    <property type="entry name" value="QDO-like"/>
</dbReference>
<dbReference type="EMBL" id="JACHDY010000005">
    <property type="protein sequence ID" value="MBB5318821.1"/>
    <property type="molecule type" value="Genomic_DNA"/>
</dbReference>
<dbReference type="AlphaFoldDB" id="A0A7W8MSC2"/>
<sequence length="161" mass="17564">MYQPIQIGKLSITFLQSHHQTQGAADLFEVIIPPHAQLNIPHLHRNSDETVFGMNGITTWIVDQRQITLHPGQQLHIPRGTVHSCLNDQQSTARIICLLTPGLLGPDYFLELAAALRAEDPPNLAYIGSVMARYDIIPAALPSPAPSPSLPNKGAVLFALP</sequence>
<dbReference type="PANTHER" id="PTHR36440:SF1">
    <property type="entry name" value="PUTATIVE (AFU_ORTHOLOGUE AFUA_8G07350)-RELATED"/>
    <property type="match status" value="1"/>
</dbReference>
<dbReference type="Proteomes" id="UP000568106">
    <property type="component" value="Unassembled WGS sequence"/>
</dbReference>
<gene>
    <name evidence="2" type="ORF">HDF09_003520</name>
</gene>
<feature type="domain" description="Cupin type-2" evidence="1">
    <location>
        <begin position="29"/>
        <end position="98"/>
    </location>
</feature>
<dbReference type="SUPFAM" id="SSF51182">
    <property type="entry name" value="RmlC-like cupins"/>
    <property type="match status" value="1"/>
</dbReference>
<dbReference type="Gene3D" id="2.60.120.10">
    <property type="entry name" value="Jelly Rolls"/>
    <property type="match status" value="1"/>
</dbReference>
<keyword evidence="3" id="KW-1185">Reference proteome</keyword>
<dbReference type="InterPro" id="IPR013096">
    <property type="entry name" value="Cupin_2"/>
</dbReference>
<comment type="caution">
    <text evidence="2">The sequence shown here is derived from an EMBL/GenBank/DDBJ whole genome shotgun (WGS) entry which is preliminary data.</text>
</comment>
<reference evidence="2" key="1">
    <citation type="submission" date="2020-08" db="EMBL/GenBank/DDBJ databases">
        <title>Genomic Encyclopedia of Type Strains, Phase IV (KMG-V): Genome sequencing to study the core and pangenomes of soil and plant-associated prokaryotes.</title>
        <authorList>
            <person name="Whitman W."/>
        </authorList>
    </citation>
    <scope>NUCLEOTIDE SEQUENCE [LARGE SCALE GENOMIC DNA]</scope>
    <source>
        <strain evidence="2">M8UP27</strain>
    </source>
</reference>
<evidence type="ECO:0000313" key="2">
    <source>
        <dbReference type="EMBL" id="MBB5318821.1"/>
    </source>
</evidence>
<dbReference type="PANTHER" id="PTHR36440">
    <property type="entry name" value="PUTATIVE (AFU_ORTHOLOGUE AFUA_8G07350)-RELATED"/>
    <property type="match status" value="1"/>
</dbReference>
<protein>
    <submittedName>
        <fullName evidence="2">Quercetin dioxygenase-like cupin family protein</fullName>
    </submittedName>
</protein>
<organism evidence="2 3">
    <name type="scientific">Tunturiibacter empetritectus</name>
    <dbReference type="NCBI Taxonomy" id="3069691"/>
    <lineage>
        <taxon>Bacteria</taxon>
        <taxon>Pseudomonadati</taxon>
        <taxon>Acidobacteriota</taxon>
        <taxon>Terriglobia</taxon>
        <taxon>Terriglobales</taxon>
        <taxon>Acidobacteriaceae</taxon>
        <taxon>Tunturiibacter</taxon>
    </lineage>
</organism>
<dbReference type="InterPro" id="IPR011051">
    <property type="entry name" value="RmlC_Cupin_sf"/>
</dbReference>
<accession>A0A7W8MSC2</accession>
<evidence type="ECO:0000259" key="1">
    <source>
        <dbReference type="Pfam" id="PF07883"/>
    </source>
</evidence>
<name>A0A7W8MSC2_9BACT</name>
<dbReference type="InterPro" id="IPR014710">
    <property type="entry name" value="RmlC-like_jellyroll"/>
</dbReference>